<dbReference type="RefSeq" id="XP_050924722.1">
    <property type="nucleotide sequence ID" value="XM_051068765.1"/>
</dbReference>
<gene>
    <name evidence="2" type="primary">LOC127140864</name>
</gene>
<proteinExistence type="predicted"/>
<dbReference type="Proteomes" id="UP000694890">
    <property type="component" value="Unplaced"/>
</dbReference>
<protein>
    <submittedName>
        <fullName evidence="2">Uncharacterized protein LOC127140864</fullName>
    </submittedName>
</protein>
<dbReference type="KEGG" id="lcf:127140864"/>
<dbReference type="GeneID" id="127140864"/>
<organism evidence="1 2">
    <name type="scientific">Lates calcarifer</name>
    <name type="common">Barramundi</name>
    <name type="synonym">Holocentrus calcarifer</name>
    <dbReference type="NCBI Taxonomy" id="8187"/>
    <lineage>
        <taxon>Eukaryota</taxon>
        <taxon>Metazoa</taxon>
        <taxon>Chordata</taxon>
        <taxon>Craniata</taxon>
        <taxon>Vertebrata</taxon>
        <taxon>Euteleostomi</taxon>
        <taxon>Actinopterygii</taxon>
        <taxon>Neopterygii</taxon>
        <taxon>Teleostei</taxon>
        <taxon>Neoteleostei</taxon>
        <taxon>Acanthomorphata</taxon>
        <taxon>Carangaria</taxon>
        <taxon>Carangaria incertae sedis</taxon>
        <taxon>Centropomidae</taxon>
        <taxon>Lates</taxon>
    </lineage>
</organism>
<name>A0AAJ8B1M0_LATCA</name>
<accession>A0AAJ8B1M0</accession>
<dbReference type="AlphaFoldDB" id="A0AAJ8B1M0"/>
<evidence type="ECO:0000313" key="1">
    <source>
        <dbReference type="Proteomes" id="UP000694890"/>
    </source>
</evidence>
<reference evidence="2" key="1">
    <citation type="submission" date="2025-08" db="UniProtKB">
        <authorList>
            <consortium name="RefSeq"/>
        </authorList>
    </citation>
    <scope>IDENTIFICATION</scope>
    <source>
        <tissue evidence="2">Brain</tissue>
    </source>
</reference>
<evidence type="ECO:0000313" key="2">
    <source>
        <dbReference type="RefSeq" id="XP_050924722.1"/>
    </source>
</evidence>
<sequence length="581" mass="64242">MNRTFSIIAPHFPKFKTDDWFAWFHVKLVTLLPSFSAVMLKNATSDINCTNYHVVVSGMAKAFPSISSQGQEEITDVMVGYLKKSVSVINTPVCRQGIQSDAQWLEKNLGPFSTRAKYSDLKVFNISGVAVVENLSPKQKAELILDPDSNALENENIVREVFTSLTESPDTEQLSQFFQAYSDINKQRNITIVENPAVRDIILNLTLTALAPEFEDFGPEDYKLWFQVYLVTVMASLHPGSLAVIPSNISCASYAAMYEIIFLKSKVRHFGFCTMSKCGFRQVTKMCVFFPQTHWPRAKFENPATAAFTGCEIKQRVTQGDIRTYCKETLVDEDLVCAAVDGSQLQQTVSMGISSEALCNFTITAHACSSATHLTADNLATLMKCSLESQTTYPVEVWTLLFQKASSALDQALESFATMAPNNSNPSLSHALEALGQVRIASFSQAQLQSVSFVSSWFMTNIRPFLASSSPNFLFCLSSKNFSCDTYRTVGSKQWLEANFGAYSGFATLRDLQALNPNFSSAEALSVLTPAQVAQLTLSSGALNDTDQIDHVFERLEEGNALENVDEFLEELTANGKVGYI</sequence>